<organism evidence="6 7">
    <name type="scientific">Noviherbaspirillum humi</name>
    <dbReference type="NCBI Taxonomy" id="1688639"/>
    <lineage>
        <taxon>Bacteria</taxon>
        <taxon>Pseudomonadati</taxon>
        <taxon>Pseudomonadota</taxon>
        <taxon>Betaproteobacteria</taxon>
        <taxon>Burkholderiales</taxon>
        <taxon>Oxalobacteraceae</taxon>
        <taxon>Noviherbaspirillum</taxon>
    </lineage>
</organism>
<keyword evidence="7" id="KW-1185">Reference proteome</keyword>
<dbReference type="OrthoDB" id="9790727at2"/>
<dbReference type="SUPFAM" id="SSF74650">
    <property type="entry name" value="Galactose mutarotase-like"/>
    <property type="match status" value="1"/>
</dbReference>
<dbReference type="InterPro" id="IPR011013">
    <property type="entry name" value="Gal_mutarotase_sf_dom"/>
</dbReference>
<evidence type="ECO:0000313" key="6">
    <source>
        <dbReference type="EMBL" id="SNS36538.1"/>
    </source>
</evidence>
<name>A0A239DX37_9BURK</name>
<sequence length="295" mass="32465">MSLVISGTFSHDSLQGFAGIRLADRASSAFVARQGAQVLSWKAVDGKERLYLSPISGGRRAGDDAARLAAAIRGGSPVCFPQFSDRGPLLKHGFARALDWRHESASPSARFVLADDELTRQHWPHSFHAEIAVSLEADRLTIALHVRNTGESPWSFTGALHTYLAVDDILRTQVQGLENTRYQDATAGNVERVQQQALLAIDAEVDRVYLAPSKKLMLLEAGQPTLAVEQEGFEDTVVWNPGPEKCRALKDMPDEDWKRMLCIEAAQVARPVLLLPSQEWRGSQSMRLVRQATAG</sequence>
<gene>
    <name evidence="6" type="ORF">SAMN06265795_102392</name>
</gene>
<comment type="catalytic activity">
    <reaction evidence="1">
        <text>alpha-D-glucose 6-phosphate = beta-D-glucose 6-phosphate</text>
        <dbReference type="Rhea" id="RHEA:16249"/>
        <dbReference type="ChEBI" id="CHEBI:58225"/>
        <dbReference type="ChEBI" id="CHEBI:58247"/>
        <dbReference type="EC" id="5.1.3.15"/>
    </reaction>
</comment>
<keyword evidence="3 4" id="KW-0413">Isomerase</keyword>
<evidence type="ECO:0000256" key="3">
    <source>
        <dbReference type="ARBA" id="ARBA00023235"/>
    </source>
</evidence>
<dbReference type="PIRSF" id="PIRSF016020">
    <property type="entry name" value="PHexose_mutarotase"/>
    <property type="match status" value="1"/>
</dbReference>
<evidence type="ECO:0000256" key="1">
    <source>
        <dbReference type="ARBA" id="ARBA00001096"/>
    </source>
</evidence>
<dbReference type="EMBL" id="FZOT01000002">
    <property type="protein sequence ID" value="SNS36538.1"/>
    <property type="molecule type" value="Genomic_DNA"/>
</dbReference>
<dbReference type="GO" id="GO:0047938">
    <property type="term" value="F:glucose-6-phosphate 1-epimerase activity"/>
    <property type="evidence" value="ECO:0007669"/>
    <property type="project" value="UniProtKB-UniRule"/>
</dbReference>
<dbReference type="GO" id="GO:0005975">
    <property type="term" value="P:carbohydrate metabolic process"/>
    <property type="evidence" value="ECO:0007669"/>
    <property type="project" value="InterPro"/>
</dbReference>
<dbReference type="PANTHER" id="PTHR11122">
    <property type="entry name" value="APOSPORY-ASSOCIATED PROTEIN C-RELATED"/>
    <property type="match status" value="1"/>
</dbReference>
<evidence type="ECO:0000313" key="7">
    <source>
        <dbReference type="Proteomes" id="UP000198284"/>
    </source>
</evidence>
<evidence type="ECO:0000256" key="2">
    <source>
        <dbReference type="ARBA" id="ARBA00005866"/>
    </source>
</evidence>
<proteinExistence type="inferred from homology"/>
<reference evidence="6 7" key="1">
    <citation type="submission" date="2017-06" db="EMBL/GenBank/DDBJ databases">
        <authorList>
            <person name="Kim H.J."/>
            <person name="Triplett B.A."/>
        </authorList>
    </citation>
    <scope>NUCLEOTIDE SEQUENCE [LARGE SCALE GENOMIC DNA]</scope>
    <source>
        <strain evidence="6 7">U15</strain>
    </source>
</reference>
<feature type="active site" evidence="5">
    <location>
        <position position="161"/>
    </location>
</feature>
<dbReference type="InterPro" id="IPR008183">
    <property type="entry name" value="Aldose_1/G6P_1-epimerase"/>
</dbReference>
<evidence type="ECO:0000256" key="4">
    <source>
        <dbReference type="PIRNR" id="PIRNR016020"/>
    </source>
</evidence>
<dbReference type="GO" id="GO:0030246">
    <property type="term" value="F:carbohydrate binding"/>
    <property type="evidence" value="ECO:0007669"/>
    <property type="project" value="UniProtKB-UniRule"/>
</dbReference>
<dbReference type="GO" id="GO:0005737">
    <property type="term" value="C:cytoplasm"/>
    <property type="evidence" value="ECO:0007669"/>
    <property type="project" value="TreeGrafter"/>
</dbReference>
<dbReference type="AlphaFoldDB" id="A0A239DX37"/>
<dbReference type="Proteomes" id="UP000198284">
    <property type="component" value="Unassembled WGS sequence"/>
</dbReference>
<dbReference type="EC" id="5.1.3.15" evidence="4"/>
<dbReference type="Gene3D" id="2.70.98.10">
    <property type="match status" value="1"/>
</dbReference>
<dbReference type="InterPro" id="IPR014718">
    <property type="entry name" value="GH-type_carb-bd"/>
</dbReference>
<dbReference type="Pfam" id="PF01263">
    <property type="entry name" value="Aldose_epim"/>
    <property type="match status" value="1"/>
</dbReference>
<comment type="similarity">
    <text evidence="2 4">Belongs to the glucose-6-phosphate 1-epimerase family.</text>
</comment>
<accession>A0A239DX37</accession>
<dbReference type="RefSeq" id="WP_089398232.1">
    <property type="nucleotide sequence ID" value="NZ_FZOT01000002.1"/>
</dbReference>
<dbReference type="CDD" id="cd09020">
    <property type="entry name" value="D-hex-6-P-epi_like"/>
    <property type="match status" value="1"/>
</dbReference>
<dbReference type="PANTHER" id="PTHR11122:SF13">
    <property type="entry name" value="GLUCOSE-6-PHOSPHATE 1-EPIMERASE"/>
    <property type="match status" value="1"/>
</dbReference>
<dbReference type="InterPro" id="IPR025532">
    <property type="entry name" value="G6P_1-epimerase"/>
</dbReference>
<evidence type="ECO:0000256" key="5">
    <source>
        <dbReference type="PIRSR" id="PIRSR016020-1"/>
    </source>
</evidence>
<protein>
    <recommendedName>
        <fullName evidence="4">Putative glucose-6-phosphate 1-epimerase</fullName>
        <ecNumber evidence="4">5.1.3.15</ecNumber>
    </recommendedName>
</protein>
<feature type="active site" evidence="5">
    <location>
        <position position="264"/>
    </location>
</feature>